<organism evidence="2 3">
    <name type="scientific">Paraburkholderia tropica</name>
    <dbReference type="NCBI Taxonomy" id="92647"/>
    <lineage>
        <taxon>Bacteria</taxon>
        <taxon>Pseudomonadati</taxon>
        <taxon>Pseudomonadota</taxon>
        <taxon>Betaproteobacteria</taxon>
        <taxon>Burkholderiales</taxon>
        <taxon>Burkholderiaceae</taxon>
        <taxon>Paraburkholderia</taxon>
    </lineage>
</organism>
<evidence type="ECO:0000256" key="1">
    <source>
        <dbReference type="SAM" id="MobiDB-lite"/>
    </source>
</evidence>
<comment type="caution">
    <text evidence="2">The sequence shown here is derived from an EMBL/GenBank/DDBJ whole genome shotgun (WGS) entry which is preliminary data.</text>
</comment>
<dbReference type="EMBL" id="FNZM01000002">
    <property type="protein sequence ID" value="SEJ01637.1"/>
    <property type="molecule type" value="Genomic_DNA"/>
</dbReference>
<protein>
    <submittedName>
        <fullName evidence="2">Uncharacterized protein</fullName>
    </submittedName>
</protein>
<accession>A0AAQ1GBP4</accession>
<dbReference type="Proteomes" id="UP000183529">
    <property type="component" value="Unassembled WGS sequence"/>
</dbReference>
<sequence>MKKVAGEKADEKAGEFEVGRNARPRQDSLMDIDVTTYRAPANVARNIGKISC</sequence>
<feature type="region of interest" description="Disordered" evidence="1">
    <location>
        <begin position="1"/>
        <end position="24"/>
    </location>
</feature>
<proteinExistence type="predicted"/>
<evidence type="ECO:0000313" key="2">
    <source>
        <dbReference type="EMBL" id="SEJ01637.1"/>
    </source>
</evidence>
<dbReference type="RefSeq" id="WP_161495578.1">
    <property type="nucleotide sequence ID" value="NZ_CADFGN010000002.1"/>
</dbReference>
<reference evidence="2 3" key="1">
    <citation type="submission" date="2016-10" db="EMBL/GenBank/DDBJ databases">
        <authorList>
            <person name="Varghese N."/>
            <person name="Submissions S."/>
        </authorList>
    </citation>
    <scope>NUCLEOTIDE SEQUENCE [LARGE SCALE GENOMIC DNA]</scope>
    <source>
        <strain evidence="2 3">LMG 22274</strain>
    </source>
</reference>
<dbReference type="AlphaFoldDB" id="A0AAQ1GBP4"/>
<evidence type="ECO:0000313" key="3">
    <source>
        <dbReference type="Proteomes" id="UP000183529"/>
    </source>
</evidence>
<name>A0AAQ1GBP4_9BURK</name>
<gene>
    <name evidence="2" type="ORF">SAMN05216550_102103</name>
</gene>